<dbReference type="PANTHER" id="PTHR32183:SF11">
    <property type="entry name" value="THIOL METHYLTRANSFERASE 2-RELATED"/>
    <property type="match status" value="1"/>
</dbReference>
<reference evidence="5" key="1">
    <citation type="submission" date="2018-03" db="EMBL/GenBank/DDBJ databases">
        <authorList>
            <person name="Guldener U."/>
        </authorList>
    </citation>
    <scope>NUCLEOTIDE SEQUENCE</scope>
</reference>
<dbReference type="SUPFAM" id="SSF53335">
    <property type="entry name" value="S-adenosyl-L-methionine-dependent methyltransferases"/>
    <property type="match status" value="1"/>
</dbReference>
<evidence type="ECO:0000256" key="4">
    <source>
        <dbReference type="ARBA" id="ARBA00022691"/>
    </source>
</evidence>
<comment type="caution">
    <text evidence="5">The sequence shown here is derived from an EMBL/GenBank/DDBJ whole genome shotgun (WGS) entry which is preliminary data.</text>
</comment>
<dbReference type="AlphaFoldDB" id="A0AAE8MRP0"/>
<dbReference type="EMBL" id="ONZQ02000001">
    <property type="protein sequence ID" value="SPN97395.1"/>
    <property type="molecule type" value="Genomic_DNA"/>
</dbReference>
<keyword evidence="4" id="KW-0949">S-adenosyl-L-methionine</keyword>
<keyword evidence="1" id="KW-0597">Phosphoprotein</keyword>
<dbReference type="Gene3D" id="3.40.50.150">
    <property type="entry name" value="Vaccinia Virus protein VP39"/>
    <property type="match status" value="1"/>
</dbReference>
<evidence type="ECO:0000313" key="5">
    <source>
        <dbReference type="EMBL" id="SPN97395.1"/>
    </source>
</evidence>
<dbReference type="CDD" id="cd02440">
    <property type="entry name" value="AdoMet_MTases"/>
    <property type="match status" value="1"/>
</dbReference>
<name>A0AAE8MRP0_9PEZI</name>
<keyword evidence="3" id="KW-0808">Transferase</keyword>
<dbReference type="Pfam" id="PF05724">
    <property type="entry name" value="TPMT"/>
    <property type="match status" value="1"/>
</dbReference>
<dbReference type="GO" id="GO:0032259">
    <property type="term" value="P:methylation"/>
    <property type="evidence" value="ECO:0007669"/>
    <property type="project" value="UniProtKB-KW"/>
</dbReference>
<protein>
    <submittedName>
        <fullName evidence="5">Related to thiol methyltransferase</fullName>
    </submittedName>
</protein>
<dbReference type="Proteomes" id="UP001187682">
    <property type="component" value="Unassembled WGS sequence"/>
</dbReference>
<evidence type="ECO:0000256" key="1">
    <source>
        <dbReference type="ARBA" id="ARBA00022553"/>
    </source>
</evidence>
<dbReference type="InterPro" id="IPR008854">
    <property type="entry name" value="TPMT"/>
</dbReference>
<evidence type="ECO:0000313" key="6">
    <source>
        <dbReference type="Proteomes" id="UP001187682"/>
    </source>
</evidence>
<dbReference type="PANTHER" id="PTHR32183">
    <property type="match status" value="1"/>
</dbReference>
<dbReference type="GO" id="GO:0008757">
    <property type="term" value="F:S-adenosylmethionine-dependent methyltransferase activity"/>
    <property type="evidence" value="ECO:0007669"/>
    <property type="project" value="InterPro"/>
</dbReference>
<organism evidence="5 6">
    <name type="scientific">Cephalotrichum gorgonifer</name>
    <dbReference type="NCBI Taxonomy" id="2041049"/>
    <lineage>
        <taxon>Eukaryota</taxon>
        <taxon>Fungi</taxon>
        <taxon>Dikarya</taxon>
        <taxon>Ascomycota</taxon>
        <taxon>Pezizomycotina</taxon>
        <taxon>Sordariomycetes</taxon>
        <taxon>Hypocreomycetidae</taxon>
        <taxon>Microascales</taxon>
        <taxon>Microascaceae</taxon>
        <taxon>Cephalotrichum</taxon>
    </lineage>
</organism>
<gene>
    <name evidence="5" type="ORF">DNG_00909</name>
</gene>
<dbReference type="InterPro" id="IPR029063">
    <property type="entry name" value="SAM-dependent_MTases_sf"/>
</dbReference>
<dbReference type="PROSITE" id="PS51585">
    <property type="entry name" value="SAM_MT_TPMT"/>
    <property type="match status" value="1"/>
</dbReference>
<evidence type="ECO:0000256" key="2">
    <source>
        <dbReference type="ARBA" id="ARBA00022603"/>
    </source>
</evidence>
<accession>A0AAE8MRP0</accession>
<keyword evidence="2 5" id="KW-0489">Methyltransferase</keyword>
<proteinExistence type="predicted"/>
<sequence length="274" mass="29710">MAAGSQEVQNLFKGLPTQNHGSAWEQLWTTSLTPWDRSGPSPPLADLLSSRPDLFPLPRGGEEGRRRTALVPGCGRGHDVLLLASFGYDAVGLDLAETAIREARANEEAAAADETRYPLAEGVVERGRVTWVAGDFFSDAFLREAGVDSFDIIFDYTFSCALPMSLRPKWAARMSRLLSPAATGRLVILQFPNGKSLSLPGPPWGVNSDMYLALLSRPGEEIPCDDDGNVPGADRIERTADGLRRLELIVPTRTHTIGVAADGTITDRVSVWSH</sequence>
<evidence type="ECO:0000256" key="3">
    <source>
        <dbReference type="ARBA" id="ARBA00022679"/>
    </source>
</evidence>
<keyword evidence="6" id="KW-1185">Reference proteome</keyword>